<dbReference type="EMBL" id="AQPN01000103">
    <property type="protein sequence ID" value="EOR93874.1"/>
    <property type="molecule type" value="Genomic_DNA"/>
</dbReference>
<evidence type="ECO:0000259" key="1">
    <source>
        <dbReference type="Pfam" id="PF03235"/>
    </source>
</evidence>
<evidence type="ECO:0000313" key="2">
    <source>
        <dbReference type="EMBL" id="EOR93874.1"/>
    </source>
</evidence>
<accession>R9GY15</accession>
<keyword evidence="3" id="KW-1185">Reference proteome</keyword>
<dbReference type="eggNOG" id="COG1479">
    <property type="taxonomic scope" value="Bacteria"/>
</dbReference>
<reference evidence="2 3" key="1">
    <citation type="journal article" date="2013" name="Genome Announc.">
        <title>Draft Genome Sequence of Arcticibacter svalbardensis Strain MN12-7T, a Member of the Family Sphingobacteriaceae Isolated from an Arctic Soil Sample.</title>
        <authorList>
            <person name="Shivaji S."/>
            <person name="Ara S."/>
            <person name="Prasad S."/>
            <person name="Manasa B.P."/>
            <person name="Begum Z."/>
            <person name="Singh A."/>
            <person name="Kumar Pinnaka A."/>
        </authorList>
    </citation>
    <scope>NUCLEOTIDE SEQUENCE [LARGE SCALE GENOMIC DNA]</scope>
    <source>
        <strain evidence="2 3">MN12-7</strain>
    </source>
</reference>
<dbReference type="PANTHER" id="PTHR39639:SF1">
    <property type="entry name" value="DUF262 DOMAIN-CONTAINING PROTEIN"/>
    <property type="match status" value="1"/>
</dbReference>
<dbReference type="PANTHER" id="PTHR39639">
    <property type="entry name" value="CHROMOSOME 16, WHOLE GENOME SHOTGUN SEQUENCE"/>
    <property type="match status" value="1"/>
</dbReference>
<evidence type="ECO:0000313" key="3">
    <source>
        <dbReference type="Proteomes" id="UP000014174"/>
    </source>
</evidence>
<feature type="domain" description="GmrSD restriction endonucleases N-terminal" evidence="1">
    <location>
        <begin position="402"/>
        <end position="549"/>
    </location>
</feature>
<dbReference type="OrthoDB" id="9764212at2"/>
<gene>
    <name evidence="2" type="ORF">ADIARSV_3011</name>
</gene>
<feature type="domain" description="GmrSD restriction endonucleases N-terminal" evidence="1">
    <location>
        <begin position="20"/>
        <end position="178"/>
    </location>
</feature>
<dbReference type="RefSeq" id="WP_016196242.1">
    <property type="nucleotide sequence ID" value="NZ_AQPN01000103.1"/>
</dbReference>
<sequence length="1031" mass="121445">MEIREIFENLIKIEAKVMSIESLFNNPDRVKKTNYKPFYQRNYVWDDEKASYFIESILLGTEIPPLIFFRSKDHVEVIDGRQRYQTILRFKNNDFKLKKIGLRKLENIGIANKLFKDIGHKYEDLFWDTKLRIIEFSFHTKSPINDEIEEVVKKEIFKRYNSGITPLKQPEIDKAIYFEDDLNTFIKGKLKSDQVLYNDISRLLHFEKTNTEIILKKIRQLLVQHQIPIKYYAVKKDTVISKYYEFLFSKITEEEIQSLFNSFIEKINLLKKIKYMIDNQMLTYNRLMSECLFWAFSIMEAEGLLLTSLNKDILKELVYYIKEHMEAFEMDRSSFSKELHNRYLITSDFFSGKFDINFNIYLQTSSDFKEKDKHISLAEEEGVSFDELRINKPEPSTTAILDICRQMTRQRFLIRPPYQRNEVINKKKSSSIIESILLGIKLPPIFVYKREDDISEVLDGQQRLLSILGFIGKPYLDENNKTRNSDKNGYSLSLKNGILKNLHGDTFEQLSQEEKDKIINYDLWIIEISQKNNSNFEPIDLFIRLNNKPYPIKEDTFEMWNSYISRDIVQTIKTIYRNNKDWFYFRKNNSRMENENIYTALAFLQFRSNSTDDGNVTKDLDIYRIVDKINLRLKSKNEITKVLEDSEFKDEFITASDDLEFNFLKTLKELISDGPDTPNINLNKNLDNIFNVENGRRTQQSFYALWYFLNNIPFEIVIQEKSAMRIRLGQLFKYMSGIESKKAFDEMVEKFNFDFSSRSDRPLNFNTGKLIEYVAFGNVTISFQGVNPVMSTKNNAFENTEDFALLNKVRFQNLKLVVEEFVNVTLEEKEILHEFSEQKGKILVSKNANQPGRLTAAYYDGKGIFTSYILCVSAVRYGFAAKYLIAIISSRYTYNKLGKYFVFLNQNESRQLSLTQLREIPVPRISSIKQRPFIIIVDYMLVSDIRIQVYLFFQRILDAMVYELFLGDTLKEANADLLQYLVHLPELKNDEQSNKEMVESVYNSLSSVDHPVSASLLKILNINEIILIEAI</sequence>
<dbReference type="Proteomes" id="UP000014174">
    <property type="component" value="Unassembled WGS sequence"/>
</dbReference>
<dbReference type="InterPro" id="IPR004919">
    <property type="entry name" value="GmrSD_N"/>
</dbReference>
<dbReference type="PATRIC" id="fig|1150600.3.peg.2981"/>
<dbReference type="Pfam" id="PF03235">
    <property type="entry name" value="GmrSD_N"/>
    <property type="match status" value="2"/>
</dbReference>
<proteinExistence type="predicted"/>
<dbReference type="STRING" id="1150600.ADIARSV_3011"/>
<dbReference type="AlphaFoldDB" id="R9GY15"/>
<protein>
    <recommendedName>
        <fullName evidence="1">GmrSD restriction endonucleases N-terminal domain-containing protein</fullName>
    </recommendedName>
</protein>
<name>R9GY15_9SPHI</name>
<comment type="caution">
    <text evidence="2">The sequence shown here is derived from an EMBL/GenBank/DDBJ whole genome shotgun (WGS) entry which is preliminary data.</text>
</comment>
<organism evidence="2 3">
    <name type="scientific">Arcticibacter svalbardensis MN12-7</name>
    <dbReference type="NCBI Taxonomy" id="1150600"/>
    <lineage>
        <taxon>Bacteria</taxon>
        <taxon>Pseudomonadati</taxon>
        <taxon>Bacteroidota</taxon>
        <taxon>Sphingobacteriia</taxon>
        <taxon>Sphingobacteriales</taxon>
        <taxon>Sphingobacteriaceae</taxon>
        <taxon>Arcticibacter</taxon>
    </lineage>
</organism>
<dbReference type="eggNOG" id="COG0827">
    <property type="taxonomic scope" value="Bacteria"/>
</dbReference>